<feature type="region of interest" description="Disordered" evidence="1">
    <location>
        <begin position="206"/>
        <end position="225"/>
    </location>
</feature>
<proteinExistence type="predicted"/>
<dbReference type="Proteomes" id="UP001211544">
    <property type="component" value="Chromosome"/>
</dbReference>
<keyword evidence="3" id="KW-1185">Reference proteome</keyword>
<feature type="compositionally biased region" description="Polar residues" evidence="1">
    <location>
        <begin position="31"/>
        <end position="50"/>
    </location>
</feature>
<name>A0AAJ5QIF3_9GAMM</name>
<protein>
    <recommendedName>
        <fullName evidence="4">Peptidase</fullName>
    </recommendedName>
</protein>
<evidence type="ECO:0000313" key="3">
    <source>
        <dbReference type="Proteomes" id="UP001211544"/>
    </source>
</evidence>
<dbReference type="RefSeq" id="WP_269949333.1">
    <property type="nucleotide sequence ID" value="NZ_CP104758.1"/>
</dbReference>
<organism evidence="2 3">
    <name type="scientific">Pantoea piersonii</name>
    <dbReference type="NCBI Taxonomy" id="2364647"/>
    <lineage>
        <taxon>Bacteria</taxon>
        <taxon>Pseudomonadati</taxon>
        <taxon>Pseudomonadota</taxon>
        <taxon>Gammaproteobacteria</taxon>
        <taxon>Enterobacterales</taxon>
        <taxon>Erwiniaceae</taxon>
        <taxon>Pantoea</taxon>
    </lineage>
</organism>
<gene>
    <name evidence="2" type="ORF">N5580_13105</name>
</gene>
<sequence length="225" mass="24197">MFNIRDLIRVYMNEAGEGDQAAGSEGEQHAEQQQSDSTSLLGGDPQQQQAAEPFLASLPEEGDAEGWGNVWNRLGRPETAEGYELPVPEGDSGEFAGAASGKMHELGLSKSQAQGIAEWYNSQQSQMVEQFNQQREQQATENVAAIRKEWGNNFDTNVAVANKAVSAYLPAEAIAALKDSGLGTNPHFVKAFFKIGQSLSEAKVINGEPSQSGPKSTVDVFYGSN</sequence>
<feature type="region of interest" description="Disordered" evidence="1">
    <location>
        <begin position="81"/>
        <end position="100"/>
    </location>
</feature>
<evidence type="ECO:0000256" key="1">
    <source>
        <dbReference type="SAM" id="MobiDB-lite"/>
    </source>
</evidence>
<reference evidence="2 3" key="1">
    <citation type="journal article" date="2022" name="J Glob Antimicrob Resist">
        <title>First complete genome of a multidrug resistant strain of the novel human pathogen Kalamiella piersonii (GABEKP28) identified in human saliva.</title>
        <authorList>
            <person name="McDonagh F."/>
            <person name="Singh N.K."/>
            <person name="Venkateswaran K."/>
            <person name="Lonappan A.M."/>
            <person name="Hallahan B."/>
            <person name="Tuohy A."/>
            <person name="Burke L."/>
            <person name="Kovarova A."/>
            <person name="Miliotis G."/>
        </authorList>
    </citation>
    <scope>NUCLEOTIDE SEQUENCE [LARGE SCALE GENOMIC DNA]</scope>
    <source>
        <strain evidence="2 3">GABEKP28</strain>
    </source>
</reference>
<feature type="region of interest" description="Disordered" evidence="1">
    <location>
        <begin position="15"/>
        <end position="73"/>
    </location>
</feature>
<evidence type="ECO:0008006" key="4">
    <source>
        <dbReference type="Google" id="ProtNLM"/>
    </source>
</evidence>
<dbReference type="AlphaFoldDB" id="A0AAJ5QIF3"/>
<evidence type="ECO:0000313" key="2">
    <source>
        <dbReference type="EMBL" id="WBG90024.1"/>
    </source>
</evidence>
<accession>A0AAJ5QIF3</accession>
<dbReference type="KEGG" id="kpie:N5580_13105"/>
<dbReference type="EMBL" id="CP104758">
    <property type="protein sequence ID" value="WBG90024.1"/>
    <property type="molecule type" value="Genomic_DNA"/>
</dbReference>